<gene>
    <name evidence="4" type="ORF">AV942_08800</name>
</gene>
<feature type="chain" id="PRO_5042106491" evidence="2">
    <location>
        <begin position="31"/>
        <end position="774"/>
    </location>
</feature>
<dbReference type="Proteomes" id="UP000061468">
    <property type="component" value="Chromosome"/>
</dbReference>
<dbReference type="InterPro" id="IPR011042">
    <property type="entry name" value="6-blade_b-propeller_TolB-like"/>
</dbReference>
<feature type="domain" description="BPP" evidence="3">
    <location>
        <begin position="433"/>
        <end position="766"/>
    </location>
</feature>
<evidence type="ECO:0000259" key="3">
    <source>
        <dbReference type="PROSITE" id="PS51662"/>
    </source>
</evidence>
<evidence type="ECO:0000313" key="5">
    <source>
        <dbReference type="Proteomes" id="UP000061468"/>
    </source>
</evidence>
<dbReference type="InterPro" id="IPR003431">
    <property type="entry name" value="B-propeller_Phytase"/>
</dbReference>
<organism evidence="4 5">
    <name type="scientific">Alteromonas mediterranea</name>
    <dbReference type="NCBI Taxonomy" id="314275"/>
    <lineage>
        <taxon>Bacteria</taxon>
        <taxon>Pseudomonadati</taxon>
        <taxon>Pseudomonadota</taxon>
        <taxon>Gammaproteobacteria</taxon>
        <taxon>Alteromonadales</taxon>
        <taxon>Alteromonadaceae</taxon>
        <taxon>Alteromonas/Salinimonas group</taxon>
        <taxon>Alteromonas</taxon>
    </lineage>
</organism>
<dbReference type="RefSeq" id="WP_015067020.1">
    <property type="nucleotide sequence ID" value="NZ_CP013928.1"/>
</dbReference>
<evidence type="ECO:0000256" key="2">
    <source>
        <dbReference type="SAM" id="SignalP"/>
    </source>
</evidence>
<proteinExistence type="predicted"/>
<feature type="region of interest" description="Disordered" evidence="1">
    <location>
        <begin position="75"/>
        <end position="130"/>
    </location>
</feature>
<feature type="compositionally biased region" description="Basic and acidic residues" evidence="1">
    <location>
        <begin position="107"/>
        <end position="118"/>
    </location>
</feature>
<dbReference type="PROSITE" id="PS51662">
    <property type="entry name" value="BP_PHYTASE"/>
    <property type="match status" value="2"/>
</dbReference>
<evidence type="ECO:0000256" key="1">
    <source>
        <dbReference type="SAM" id="MobiDB-lite"/>
    </source>
</evidence>
<sequence length="774" mass="84676">MDKQKITRIYPTMGKTFLLTGMLATLFSCATADKASHQPQADIQEPVLKLKQLTHGFSQTLYYRSDNQQTAYKDTHANEQETPKASNKSYKDTHANEQETPKASNKSYKDTHANEQETPKASNKSYKDTHANDNEKLAPALNAQTNDDTYTIELQLNEHQGISISNSQGKARFIAGSFVLASAEIAEFENKQWVSMVVFNNNTQHIEAYRLAPDTIDIQQQLTQSAKGSEAICAAVTAQGTPHIVNIDATGTLNQFEIHDNQFLPLRNFAIGPGMKSCSLDMLTHSIYLADEFAGVWKVNADIESELEKELFFHNANIAIEGVSTLSSNTSLFKGSLLGWVSPNKSGVWLQSQCQTEFITLQYDLAGVPQTIEPEFIHLAFYEYEKGPRISVIVDDDASGNFFSAELSSELSAAYFNHGCLSKDKEPIANAGSRSPKYALARVLPSAETQPVKNYGDAADDPAIWVNAQSPSQSRILGTDKKGALNTYDLLGHQQQSLAVGRVNNVDVGYNVAIANMNNSGETTFTDIAIASNRSHNSLSVFEIDEFGVLAHLGEIDTTLTDIYGMCLFVENGVTQVFANDTSGLFERYEVSFNKNKKAKGTLTQSFSLPSQPEGCVVDTHTNTAYFGEEGAGIWSMDISSTKHEPTFVSAIAPPVEADMEGLALFTVDAQTYLIASSQGNNSYAIYNINSKNADKLTLMGLIRITADMNNSIDGVSETDGLEATNANLGGVYSEGLWVVQDGRNVMPSETQNFKLVSGARLKEAIRNLVSTKH</sequence>
<dbReference type="Pfam" id="PF02333">
    <property type="entry name" value="Phytase"/>
    <property type="match status" value="1"/>
</dbReference>
<dbReference type="PROSITE" id="PS51257">
    <property type="entry name" value="PROKAR_LIPOPROTEIN"/>
    <property type="match status" value="1"/>
</dbReference>
<keyword evidence="2" id="KW-0732">Signal</keyword>
<dbReference type="GO" id="GO:0016158">
    <property type="term" value="F:inositol hexakisphosphate 3-phosphatase activity"/>
    <property type="evidence" value="ECO:0007669"/>
    <property type="project" value="InterPro"/>
</dbReference>
<feature type="domain" description="BPP" evidence="3">
    <location>
        <begin position="101"/>
        <end position="414"/>
    </location>
</feature>
<dbReference type="AlphaFoldDB" id="A0AAC9F700"/>
<feature type="signal peptide" evidence="2">
    <location>
        <begin position="1"/>
        <end position="30"/>
    </location>
</feature>
<dbReference type="SMR" id="A0AAC9F700"/>
<accession>A0AAC9F700</accession>
<dbReference type="EMBL" id="CP013928">
    <property type="protein sequence ID" value="AMJ78385.1"/>
    <property type="molecule type" value="Genomic_DNA"/>
</dbReference>
<evidence type="ECO:0000313" key="4">
    <source>
        <dbReference type="EMBL" id="AMJ78385.1"/>
    </source>
</evidence>
<reference evidence="4 5" key="1">
    <citation type="submission" date="2015-12" db="EMBL/GenBank/DDBJ databases">
        <title>Intraspecies pangenome expansion in the marine bacterium Alteromonas.</title>
        <authorList>
            <person name="Lopez-Perez M."/>
            <person name="Rodriguez-Valera F."/>
        </authorList>
    </citation>
    <scope>NUCLEOTIDE SEQUENCE [LARGE SCALE GENOMIC DNA]</scope>
    <source>
        <strain evidence="4 5">UM8</strain>
    </source>
</reference>
<dbReference type="Gene3D" id="2.120.10.30">
    <property type="entry name" value="TolB, C-terminal domain"/>
    <property type="match status" value="2"/>
</dbReference>
<dbReference type="SUPFAM" id="SSF50956">
    <property type="entry name" value="Thermostable phytase (3-phytase)"/>
    <property type="match status" value="2"/>
</dbReference>
<feature type="compositionally biased region" description="Basic and acidic residues" evidence="1">
    <location>
        <begin position="89"/>
        <end position="100"/>
    </location>
</feature>
<protein>
    <submittedName>
        <fullName evidence="4">Phytase</fullName>
    </submittedName>
</protein>
<name>A0AAC9F700_9ALTE</name>